<reference evidence="2" key="1">
    <citation type="journal article" date="2022" name="Mol. Ecol. Resour.">
        <title>The genomes of chicory, endive, great burdock and yacon provide insights into Asteraceae palaeo-polyploidization history and plant inulin production.</title>
        <authorList>
            <person name="Fan W."/>
            <person name="Wang S."/>
            <person name="Wang H."/>
            <person name="Wang A."/>
            <person name="Jiang F."/>
            <person name="Liu H."/>
            <person name="Zhao H."/>
            <person name="Xu D."/>
            <person name="Zhang Y."/>
        </authorList>
    </citation>
    <scope>NUCLEOTIDE SEQUENCE [LARGE SCALE GENOMIC DNA]</scope>
    <source>
        <strain evidence="2">cv. Yunnan</strain>
    </source>
</reference>
<evidence type="ECO:0000313" key="2">
    <source>
        <dbReference type="Proteomes" id="UP001056120"/>
    </source>
</evidence>
<proteinExistence type="predicted"/>
<name>A0ACB9GKX5_9ASTR</name>
<reference evidence="1 2" key="2">
    <citation type="journal article" date="2022" name="Mol. Ecol. Resour.">
        <title>The genomes of chicory, endive, great burdock and yacon provide insights into Asteraceae paleo-polyploidization history and plant inulin production.</title>
        <authorList>
            <person name="Fan W."/>
            <person name="Wang S."/>
            <person name="Wang H."/>
            <person name="Wang A."/>
            <person name="Jiang F."/>
            <person name="Liu H."/>
            <person name="Zhao H."/>
            <person name="Xu D."/>
            <person name="Zhang Y."/>
        </authorList>
    </citation>
    <scope>NUCLEOTIDE SEQUENCE [LARGE SCALE GENOMIC DNA]</scope>
    <source>
        <strain evidence="2">cv. Yunnan</strain>
        <tissue evidence="1">Leaves</tissue>
    </source>
</reference>
<dbReference type="Proteomes" id="UP001056120">
    <property type="component" value="Linkage Group LG14"/>
</dbReference>
<protein>
    <submittedName>
        <fullName evidence="1">Uncharacterized protein</fullName>
    </submittedName>
</protein>
<gene>
    <name evidence="1" type="ORF">L1987_43176</name>
</gene>
<comment type="caution">
    <text evidence="1">The sequence shown here is derived from an EMBL/GenBank/DDBJ whole genome shotgun (WGS) entry which is preliminary data.</text>
</comment>
<keyword evidence="2" id="KW-1185">Reference proteome</keyword>
<dbReference type="EMBL" id="CM042031">
    <property type="protein sequence ID" value="KAI3784084.1"/>
    <property type="molecule type" value="Genomic_DNA"/>
</dbReference>
<accession>A0ACB9GKX5</accession>
<organism evidence="1 2">
    <name type="scientific">Smallanthus sonchifolius</name>
    <dbReference type="NCBI Taxonomy" id="185202"/>
    <lineage>
        <taxon>Eukaryota</taxon>
        <taxon>Viridiplantae</taxon>
        <taxon>Streptophyta</taxon>
        <taxon>Embryophyta</taxon>
        <taxon>Tracheophyta</taxon>
        <taxon>Spermatophyta</taxon>
        <taxon>Magnoliopsida</taxon>
        <taxon>eudicotyledons</taxon>
        <taxon>Gunneridae</taxon>
        <taxon>Pentapetalae</taxon>
        <taxon>asterids</taxon>
        <taxon>campanulids</taxon>
        <taxon>Asterales</taxon>
        <taxon>Asteraceae</taxon>
        <taxon>Asteroideae</taxon>
        <taxon>Heliantheae alliance</taxon>
        <taxon>Millerieae</taxon>
        <taxon>Smallanthus</taxon>
    </lineage>
</organism>
<evidence type="ECO:0000313" key="1">
    <source>
        <dbReference type="EMBL" id="KAI3784084.1"/>
    </source>
</evidence>
<sequence>MDFVTNLPRTSDTIWVIVSRLVKSAHSLSIKVTDKSKKRARQNIKKIEARHGLAIVANLTIDNGDRLKYGLELALQSTSLSCHEELRNIHDTFHVANLKVCLSDETLIIPSGEIHIGDKAHPV</sequence>